<name>A0ABR6NG52_9SPHN</name>
<evidence type="ECO:0000313" key="3">
    <source>
        <dbReference type="Proteomes" id="UP001138540"/>
    </source>
</evidence>
<dbReference type="InterPro" id="IPR011990">
    <property type="entry name" value="TPR-like_helical_dom_sf"/>
</dbReference>
<comment type="caution">
    <text evidence="2">The sequence shown here is derived from an EMBL/GenBank/DDBJ whole genome shotgun (WGS) entry which is preliminary data.</text>
</comment>
<dbReference type="EMBL" id="JACHKA010000001">
    <property type="protein sequence ID" value="MBB5986263.1"/>
    <property type="molecule type" value="Genomic_DNA"/>
</dbReference>
<gene>
    <name evidence="2" type="ORF">HNP60_002237</name>
</gene>
<protein>
    <submittedName>
        <fullName evidence="2">Tetratricopeptide (TPR) repeat protein</fullName>
    </submittedName>
</protein>
<dbReference type="RefSeq" id="WP_184153580.1">
    <property type="nucleotide sequence ID" value="NZ_JACHKA010000001.1"/>
</dbReference>
<feature type="signal peptide" evidence="1">
    <location>
        <begin position="1"/>
        <end position="20"/>
    </location>
</feature>
<dbReference type="SUPFAM" id="SSF48452">
    <property type="entry name" value="TPR-like"/>
    <property type="match status" value="1"/>
</dbReference>
<reference evidence="2 3" key="1">
    <citation type="submission" date="2020-08" db="EMBL/GenBank/DDBJ databases">
        <title>Exploring microbial biodiversity for novel pathways involved in the catabolism of aromatic compounds derived from lignin.</title>
        <authorList>
            <person name="Elkins J."/>
        </authorList>
    </citation>
    <scope>NUCLEOTIDE SEQUENCE [LARGE SCALE GENOMIC DNA]</scope>
    <source>
        <strain evidence="2 3">B1D3A</strain>
    </source>
</reference>
<proteinExistence type="predicted"/>
<organism evidence="2 3">
    <name type="scientific">Sphingobium lignivorans</name>
    <dbReference type="NCBI Taxonomy" id="2735886"/>
    <lineage>
        <taxon>Bacteria</taxon>
        <taxon>Pseudomonadati</taxon>
        <taxon>Pseudomonadota</taxon>
        <taxon>Alphaproteobacteria</taxon>
        <taxon>Sphingomonadales</taxon>
        <taxon>Sphingomonadaceae</taxon>
        <taxon>Sphingobium</taxon>
    </lineage>
</organism>
<keyword evidence="3" id="KW-1185">Reference proteome</keyword>
<dbReference type="Gene3D" id="1.25.40.10">
    <property type="entry name" value="Tetratricopeptide repeat domain"/>
    <property type="match status" value="1"/>
</dbReference>
<keyword evidence="1" id="KW-0732">Signal</keyword>
<feature type="chain" id="PRO_5047130037" evidence="1">
    <location>
        <begin position="21"/>
        <end position="496"/>
    </location>
</feature>
<evidence type="ECO:0000313" key="2">
    <source>
        <dbReference type="EMBL" id="MBB5986263.1"/>
    </source>
</evidence>
<dbReference type="Proteomes" id="UP001138540">
    <property type="component" value="Unassembled WGS sequence"/>
</dbReference>
<evidence type="ECO:0000256" key="1">
    <source>
        <dbReference type="SAM" id="SignalP"/>
    </source>
</evidence>
<accession>A0ABR6NG52</accession>
<sequence length="496" mass="55436">MRAAAAALLALGLTAPALQASPSPTANDEQSFVSALGEAAGREDCPAIMTLLDGRFRRDDLARVPLPVLSQYVQLGWSCAQTLENDGHLGDWVARAVALGARDRDLLYLHLKYSFEADHLEETLRTLALLRDSDPEGLNRANLSWLARVDDRLKEKSLTNERLTLLALISAESFAPHETLGRADYFLRRFAMLLAEQGRKAEAGAIVARVRVPEVLIEFSFDPVMSALMPKDFDPRAATQAYLEQARKALRDNPDRLEAVIWVAQSHRALGQPQEALATLMAARQRKGGLAAFVDAVTELNWWWNELAYVHEALNQYDEQISAMQRGARTQEDGGDNISQLLNLAHAQLEAGRPADARETLKTFENDGLRVSDYGALVFRFNRGCAAHLMGETAIAEEDLAFTLENVTDERWRMAYRNYLCRDRLDEAAATLIAHLEDATSRAEVLRRLADYDPPPVPRPESLSERWKRAMKARPDVLAALRRYGGPHRIHLQEPD</sequence>